<organism evidence="1 2">
    <name type="scientific">Streptomyces oceani</name>
    <dbReference type="NCBI Taxonomy" id="1075402"/>
    <lineage>
        <taxon>Bacteria</taxon>
        <taxon>Bacillati</taxon>
        <taxon>Actinomycetota</taxon>
        <taxon>Actinomycetes</taxon>
        <taxon>Kitasatosporales</taxon>
        <taxon>Streptomycetaceae</taxon>
        <taxon>Streptomyces</taxon>
    </lineage>
</organism>
<protein>
    <submittedName>
        <fullName evidence="1">Uncharacterized protein</fullName>
    </submittedName>
</protein>
<evidence type="ECO:0000313" key="1">
    <source>
        <dbReference type="EMBL" id="OEU96179.1"/>
    </source>
</evidence>
<accession>A0A1E7JX49</accession>
<dbReference type="STRING" id="1075402.AN216_21775"/>
<dbReference type="RefSeq" id="WP_070198393.1">
    <property type="nucleotide sequence ID" value="NZ_LJGU01000147.1"/>
</dbReference>
<dbReference type="AlphaFoldDB" id="A0A1E7JX49"/>
<keyword evidence="2" id="KW-1185">Reference proteome</keyword>
<evidence type="ECO:0000313" key="2">
    <source>
        <dbReference type="Proteomes" id="UP000176101"/>
    </source>
</evidence>
<gene>
    <name evidence="1" type="ORF">AN216_21775</name>
</gene>
<proteinExistence type="predicted"/>
<dbReference type="Proteomes" id="UP000176101">
    <property type="component" value="Unassembled WGS sequence"/>
</dbReference>
<comment type="caution">
    <text evidence="1">The sequence shown here is derived from an EMBL/GenBank/DDBJ whole genome shotgun (WGS) entry which is preliminary data.</text>
</comment>
<reference evidence="1 2" key="1">
    <citation type="journal article" date="2016" name="Front. Microbiol.">
        <title>Comparative Genomics Analysis of Streptomyces Species Reveals Their Adaptation to the Marine Environment and Their Diversity at the Genomic Level.</title>
        <authorList>
            <person name="Tian X."/>
            <person name="Zhang Z."/>
            <person name="Yang T."/>
            <person name="Chen M."/>
            <person name="Li J."/>
            <person name="Chen F."/>
            <person name="Yang J."/>
            <person name="Li W."/>
            <person name="Zhang B."/>
            <person name="Zhang Z."/>
            <person name="Wu J."/>
            <person name="Zhang C."/>
            <person name="Long L."/>
            <person name="Xiao J."/>
        </authorList>
    </citation>
    <scope>NUCLEOTIDE SEQUENCE [LARGE SCALE GENOMIC DNA]</scope>
    <source>
        <strain evidence="1 2">SCSIO 02100</strain>
    </source>
</reference>
<name>A0A1E7JX49_9ACTN</name>
<dbReference type="EMBL" id="LJGU01000147">
    <property type="protein sequence ID" value="OEU96179.1"/>
    <property type="molecule type" value="Genomic_DNA"/>
</dbReference>
<sequence>MTSSPDGRLITISDPDPEQAAMLADAKHVWSLAQATLLLDPDDVSVGELRGTLRFVAEALHNVIGFVEPVAPRASGRLDV</sequence>